<dbReference type="CDD" id="cd24162">
    <property type="entry name" value="Prp3_C"/>
    <property type="match status" value="1"/>
</dbReference>
<protein>
    <recommendedName>
        <fullName evidence="2">Small nuclear ribonucleoprotein Prp3 C-terminal domain-containing protein</fullName>
    </recommendedName>
</protein>
<evidence type="ECO:0000313" key="4">
    <source>
        <dbReference type="Proteomes" id="UP000886998"/>
    </source>
</evidence>
<dbReference type="Pfam" id="PF06544">
    <property type="entry name" value="Prp3_C"/>
    <property type="match status" value="1"/>
</dbReference>
<feature type="compositionally biased region" description="Basic and acidic residues" evidence="1">
    <location>
        <begin position="48"/>
        <end position="65"/>
    </location>
</feature>
<reference evidence="3" key="1">
    <citation type="submission" date="2020-08" db="EMBL/GenBank/DDBJ databases">
        <title>Multicomponent nature underlies the extraordinary mechanical properties of spider dragline silk.</title>
        <authorList>
            <person name="Kono N."/>
            <person name="Nakamura H."/>
            <person name="Mori M."/>
            <person name="Yoshida Y."/>
            <person name="Ohtoshi R."/>
            <person name="Malay A.D."/>
            <person name="Moran D.A.P."/>
            <person name="Tomita M."/>
            <person name="Numata K."/>
            <person name="Arakawa K."/>
        </authorList>
    </citation>
    <scope>NUCLEOTIDE SEQUENCE</scope>
</reference>
<dbReference type="Proteomes" id="UP000886998">
    <property type="component" value="Unassembled WGS sequence"/>
</dbReference>
<accession>A0A8X6WX57</accession>
<keyword evidence="4" id="KW-1185">Reference proteome</keyword>
<dbReference type="InterPro" id="IPR027104">
    <property type="entry name" value="Prp3"/>
</dbReference>
<dbReference type="GO" id="GO:0046540">
    <property type="term" value="C:U4/U6 x U5 tri-snRNP complex"/>
    <property type="evidence" value="ECO:0007669"/>
    <property type="project" value="InterPro"/>
</dbReference>
<dbReference type="InterPro" id="IPR010541">
    <property type="entry name" value="Prp3_C"/>
</dbReference>
<sequence length="218" mass="25257">MGIDRLKPAYIPKESEEIPESEQEKQRESSSRQETTTRSGCTVRFNPKAHEEANAARKLTAEQKREKKIRKLKEDTSTGVNVAVYRVLNLSNPAKKFKVEMNAKQLFMTGCVLLYRNINIVVVEGGPNQQKKFKRLMLQRIKWNEEQATKDGTEQGEKIENRCILVWEGTVVQRCFGDILFKLCPTETFAREFFKKRGVEHYWDLVYGMCILEASEDS</sequence>
<evidence type="ECO:0000256" key="1">
    <source>
        <dbReference type="SAM" id="MobiDB-lite"/>
    </source>
</evidence>
<dbReference type="GO" id="GO:0000398">
    <property type="term" value="P:mRNA splicing, via spliceosome"/>
    <property type="evidence" value="ECO:0007669"/>
    <property type="project" value="InterPro"/>
</dbReference>
<feature type="compositionally biased region" description="Basic and acidic residues" evidence="1">
    <location>
        <begin position="22"/>
        <end position="31"/>
    </location>
</feature>
<dbReference type="OrthoDB" id="10264544at2759"/>
<proteinExistence type="predicted"/>
<feature type="region of interest" description="Disordered" evidence="1">
    <location>
        <begin position="1"/>
        <end position="73"/>
    </location>
</feature>
<gene>
    <name evidence="3" type="primary">PRPF3</name>
    <name evidence="3" type="ORF">TNIN_169061</name>
</gene>
<feature type="domain" description="Small nuclear ribonucleoprotein Prp3 C-terminal" evidence="2">
    <location>
        <begin position="83"/>
        <end position="206"/>
    </location>
</feature>
<evidence type="ECO:0000259" key="2">
    <source>
        <dbReference type="Pfam" id="PF06544"/>
    </source>
</evidence>
<comment type="caution">
    <text evidence="3">The sequence shown here is derived from an EMBL/GenBank/DDBJ whole genome shotgun (WGS) entry which is preliminary data.</text>
</comment>
<organism evidence="3 4">
    <name type="scientific">Trichonephila inaurata madagascariensis</name>
    <dbReference type="NCBI Taxonomy" id="2747483"/>
    <lineage>
        <taxon>Eukaryota</taxon>
        <taxon>Metazoa</taxon>
        <taxon>Ecdysozoa</taxon>
        <taxon>Arthropoda</taxon>
        <taxon>Chelicerata</taxon>
        <taxon>Arachnida</taxon>
        <taxon>Araneae</taxon>
        <taxon>Araneomorphae</taxon>
        <taxon>Entelegynae</taxon>
        <taxon>Araneoidea</taxon>
        <taxon>Nephilidae</taxon>
        <taxon>Trichonephila</taxon>
        <taxon>Trichonephila inaurata</taxon>
    </lineage>
</organism>
<dbReference type="PANTHER" id="PTHR14212:SF0">
    <property type="entry name" value="U4_U6 SMALL NUCLEAR RIBONUCLEOPROTEIN PRP3"/>
    <property type="match status" value="1"/>
</dbReference>
<name>A0A8X6WX57_9ARAC</name>
<evidence type="ECO:0000313" key="3">
    <source>
        <dbReference type="EMBL" id="GFY42999.1"/>
    </source>
</evidence>
<dbReference type="AlphaFoldDB" id="A0A8X6WX57"/>
<dbReference type="EMBL" id="BMAV01003424">
    <property type="protein sequence ID" value="GFY42999.1"/>
    <property type="molecule type" value="Genomic_DNA"/>
</dbReference>
<dbReference type="PANTHER" id="PTHR14212">
    <property type="entry name" value="U4/U6-ASSOCIATED RNA SPLICING FACTOR-RELATED"/>
    <property type="match status" value="1"/>
</dbReference>